<reference evidence="7" key="2">
    <citation type="submission" date="2019-08" db="EMBL/GenBank/DDBJ databases">
        <authorList>
            <person name="Adameyko K."/>
            <person name="Finoshin A."/>
            <person name="Kravchuk O."/>
            <person name="Gusev O."/>
            <person name="Shagimardanova E."/>
            <person name="Lyupina Y."/>
        </authorList>
    </citation>
    <scope>NUCLEOTIDE SEQUENCE</scope>
</reference>
<reference evidence="6" key="1">
    <citation type="submission" date="2019-06" db="EMBL/GenBank/DDBJ databases">
        <authorList>
            <person name="Adameyko K."/>
            <person name="Finoshin A."/>
            <person name="Kravchuk O."/>
            <person name="Mikhailov K."/>
            <person name="Gusev O."/>
            <person name="Shagimardanova E."/>
            <person name="Lyupina Y."/>
        </authorList>
    </citation>
    <scope>NUCLEOTIDE SEQUENCE</scope>
</reference>
<proteinExistence type="evidence at transcript level"/>
<gene>
    <name evidence="7" type="primary">GST</name>
</gene>
<dbReference type="EMBL" id="MN339460">
    <property type="protein sequence ID" value="QIZ30875.1"/>
    <property type="molecule type" value="mRNA"/>
</dbReference>
<dbReference type="AlphaFoldDB" id="A0A6C0PNB6"/>
<dbReference type="InterPro" id="IPR040079">
    <property type="entry name" value="Glutathione_S-Trfase"/>
</dbReference>
<dbReference type="GO" id="GO:0006749">
    <property type="term" value="P:glutathione metabolic process"/>
    <property type="evidence" value="ECO:0007669"/>
    <property type="project" value="TreeGrafter"/>
</dbReference>
<evidence type="ECO:0000313" key="7">
    <source>
        <dbReference type="EMBL" id="QIZ30875.1"/>
    </source>
</evidence>
<dbReference type="Gene3D" id="3.40.30.10">
    <property type="entry name" value="Glutaredoxin"/>
    <property type="match status" value="1"/>
</dbReference>
<dbReference type="EMBL" id="MN075804">
    <property type="protein sequence ID" value="QHX41450.1"/>
    <property type="molecule type" value="mRNA"/>
</dbReference>
<feature type="domain" description="GST N-terminal" evidence="4">
    <location>
        <begin position="1"/>
        <end position="83"/>
    </location>
</feature>
<dbReference type="InterPro" id="IPR051369">
    <property type="entry name" value="GST_Theta"/>
</dbReference>
<evidence type="ECO:0000256" key="1">
    <source>
        <dbReference type="ARBA" id="ARBA00004496"/>
    </source>
</evidence>
<dbReference type="InterPro" id="IPR004045">
    <property type="entry name" value="Glutathione_S-Trfase_N"/>
</dbReference>
<reference evidence="7" key="3">
    <citation type="journal article" date="2020" name="PLoS ONE">
        <title>Iron metabolic pathways in the processes of sponge plasticity.</title>
        <authorList>
            <person name="Finoshin A.D."/>
            <person name="Adameyko K.I."/>
            <person name="Mikhailov K.V."/>
            <person name="Kravchuk O.I."/>
            <person name="Georgiev A.A."/>
            <person name="Gornostaev N.G."/>
            <person name="Kosevich I.A."/>
            <person name="Mikhailov V.S."/>
            <person name="Gazizova G.R."/>
            <person name="Shagimardanova E.I."/>
            <person name="Gusev O.A."/>
            <person name="Lyupina Y.V."/>
        </authorList>
    </citation>
    <scope>NUCLEOTIDE SEQUENCE</scope>
</reference>
<dbReference type="InterPro" id="IPR004046">
    <property type="entry name" value="GST_C"/>
</dbReference>
<dbReference type="PROSITE" id="PS50404">
    <property type="entry name" value="GST_NTER"/>
    <property type="match status" value="1"/>
</dbReference>
<evidence type="ECO:0000259" key="5">
    <source>
        <dbReference type="PROSITE" id="PS50405"/>
    </source>
</evidence>
<dbReference type="InterPro" id="IPR036282">
    <property type="entry name" value="Glutathione-S-Trfase_C_sf"/>
</dbReference>
<dbReference type="GO" id="GO:0004364">
    <property type="term" value="F:glutathione transferase activity"/>
    <property type="evidence" value="ECO:0007669"/>
    <property type="project" value="TreeGrafter"/>
</dbReference>
<dbReference type="PANTHER" id="PTHR43917">
    <property type="match status" value="1"/>
</dbReference>
<name>A0A6C0PNB6_HALDU</name>
<dbReference type="SUPFAM" id="SSF47616">
    <property type="entry name" value="GST C-terminal domain-like"/>
    <property type="match status" value="1"/>
</dbReference>
<dbReference type="SUPFAM" id="SSF52833">
    <property type="entry name" value="Thioredoxin-like"/>
    <property type="match status" value="1"/>
</dbReference>
<evidence type="ECO:0000313" key="6">
    <source>
        <dbReference type="EMBL" id="QHX41450.1"/>
    </source>
</evidence>
<evidence type="ECO:0000256" key="2">
    <source>
        <dbReference type="ARBA" id="ARBA00022490"/>
    </source>
</evidence>
<dbReference type="Gene3D" id="1.20.1050.10">
    <property type="match status" value="1"/>
</dbReference>
<dbReference type="Pfam" id="PF00043">
    <property type="entry name" value="GST_C"/>
    <property type="match status" value="1"/>
</dbReference>
<dbReference type="SFLD" id="SFLDG00358">
    <property type="entry name" value="Main_(cytGST)"/>
    <property type="match status" value="1"/>
</dbReference>
<accession>A0A6C0PNB6</accession>
<dbReference type="GO" id="GO:0005737">
    <property type="term" value="C:cytoplasm"/>
    <property type="evidence" value="ECO:0007669"/>
    <property type="project" value="UniProtKB-SubCell"/>
</dbReference>
<sequence>MSLKLYADFLSQPCRAVGLLLEKEAVPYDMVTVSLIKGENKTNEEFGRVAPLKQVPAIDDKGFTLFESAAILKYLVRAYNLPSHWYPEDVQKRARVDQYLVWQQGNIRNGLFFKKCAAPVFGLPVDQAEVDKLEGGLKAGMQFFQDYFLAGDGPFVCGSEISIADLQAMCQISQFWIAGLKAEAFFPKIEAWMKACQNFLGKSFEKVYKTVYDLAEEGKMKGASDFKWK</sequence>
<evidence type="ECO:0000259" key="4">
    <source>
        <dbReference type="PROSITE" id="PS50404"/>
    </source>
</evidence>
<organism evidence="6">
    <name type="scientific">Halisarca dujardinii</name>
    <name type="common">Dujardin's slime sponge</name>
    <dbReference type="NCBI Taxonomy" id="2583056"/>
    <lineage>
        <taxon>Eukaryota</taxon>
        <taxon>Metazoa</taxon>
        <taxon>Porifera</taxon>
        <taxon>Demospongiae</taxon>
        <taxon>Verongimorpha</taxon>
        <taxon>Chondrillida</taxon>
        <taxon>Halisarcidae</taxon>
        <taxon>Halisarca</taxon>
    </lineage>
</organism>
<keyword evidence="2" id="KW-0963">Cytoplasm</keyword>
<evidence type="ECO:0000256" key="3">
    <source>
        <dbReference type="RuleBase" id="RU003494"/>
    </source>
</evidence>
<comment type="subcellular location">
    <subcellularLocation>
        <location evidence="1">Cytoplasm</location>
    </subcellularLocation>
</comment>
<comment type="similarity">
    <text evidence="3">Belongs to the GST superfamily.</text>
</comment>
<dbReference type="PANTHER" id="PTHR43917:SF8">
    <property type="entry name" value="GH16740P-RELATED"/>
    <property type="match status" value="1"/>
</dbReference>
<dbReference type="SFLD" id="SFLDS00019">
    <property type="entry name" value="Glutathione_Transferase_(cytos"/>
    <property type="match status" value="1"/>
</dbReference>
<dbReference type="InterPro" id="IPR010987">
    <property type="entry name" value="Glutathione-S-Trfase_C-like"/>
</dbReference>
<dbReference type="InterPro" id="IPR036249">
    <property type="entry name" value="Thioredoxin-like_sf"/>
</dbReference>
<dbReference type="Pfam" id="PF02798">
    <property type="entry name" value="GST_N"/>
    <property type="match status" value="1"/>
</dbReference>
<dbReference type="PROSITE" id="PS50405">
    <property type="entry name" value="GST_CTER"/>
    <property type="match status" value="1"/>
</dbReference>
<keyword evidence="6" id="KW-0808">Transferase</keyword>
<feature type="domain" description="GST C-terminal" evidence="5">
    <location>
        <begin position="89"/>
        <end position="226"/>
    </location>
</feature>
<protein>
    <submittedName>
        <fullName evidence="6">Glutathione S-transferase isoform 2</fullName>
    </submittedName>
</protein>